<dbReference type="EMBL" id="CZPT02001329">
    <property type="protein sequence ID" value="SCU69899.1"/>
    <property type="molecule type" value="Genomic_DNA"/>
</dbReference>
<dbReference type="RefSeq" id="XP_067080789.1">
    <property type="nucleotide sequence ID" value="XM_067224688.1"/>
</dbReference>
<keyword evidence="2" id="KW-0813">Transport</keyword>
<keyword evidence="3 8" id="KW-0812">Transmembrane</keyword>
<feature type="transmembrane region" description="Helical" evidence="9">
    <location>
        <begin position="20"/>
        <end position="39"/>
    </location>
</feature>
<organism evidence="10 11">
    <name type="scientific">Trypanosoma equiperdum</name>
    <dbReference type="NCBI Taxonomy" id="5694"/>
    <lineage>
        <taxon>Eukaryota</taxon>
        <taxon>Discoba</taxon>
        <taxon>Euglenozoa</taxon>
        <taxon>Kinetoplastea</taxon>
        <taxon>Metakinetoplastina</taxon>
        <taxon>Trypanosomatida</taxon>
        <taxon>Trypanosomatidae</taxon>
        <taxon>Trypanosoma</taxon>
    </lineage>
</organism>
<gene>
    <name evidence="10" type="ORF">TEOVI_000146800</name>
</gene>
<evidence type="ECO:0000256" key="3">
    <source>
        <dbReference type="ARBA" id="ARBA00022692"/>
    </source>
</evidence>
<keyword evidence="5 8" id="KW-1133">Transmembrane helix</keyword>
<dbReference type="PANTHER" id="PTHR12226">
    <property type="entry name" value="MANNOSE-P-DOLICHOL UTILIZATION DEFECT 1 LEC35 -RELATED"/>
    <property type="match status" value="1"/>
</dbReference>
<protein>
    <recommendedName>
        <fullName evidence="8">Mannose-P-dolichol utilization defect 1 protein homolog</fullName>
    </recommendedName>
</protein>
<feature type="transmembrane region" description="Helical" evidence="9">
    <location>
        <begin position="167"/>
        <end position="185"/>
    </location>
</feature>
<dbReference type="InterPro" id="IPR006603">
    <property type="entry name" value="PQ-loop_rpt"/>
</dbReference>
<evidence type="ECO:0000256" key="6">
    <source>
        <dbReference type="ARBA" id="ARBA00023136"/>
    </source>
</evidence>
<evidence type="ECO:0000256" key="4">
    <source>
        <dbReference type="ARBA" id="ARBA00022737"/>
    </source>
</evidence>
<dbReference type="VEuPathDB" id="TriTrypDB:TEOVI_000146800"/>
<dbReference type="Gene3D" id="1.20.1280.290">
    <property type="match status" value="2"/>
</dbReference>
<feature type="transmembrane region" description="Helical" evidence="9">
    <location>
        <begin position="107"/>
        <end position="130"/>
    </location>
</feature>
<dbReference type="Proteomes" id="UP000195570">
    <property type="component" value="Unassembled WGS sequence"/>
</dbReference>
<evidence type="ECO:0000256" key="5">
    <source>
        <dbReference type="ARBA" id="ARBA00022989"/>
    </source>
</evidence>
<comment type="similarity">
    <text evidence="7 8">Belongs to the MPDU1 (TC 2.A.43.3) family.</text>
</comment>
<proteinExistence type="inferred from homology"/>
<evidence type="ECO:0000256" key="7">
    <source>
        <dbReference type="ARBA" id="ARBA00038475"/>
    </source>
</evidence>
<dbReference type="SMART" id="SM00679">
    <property type="entry name" value="CTNS"/>
    <property type="match status" value="2"/>
</dbReference>
<keyword evidence="11" id="KW-1185">Reference proteome</keyword>
<accession>A0A1G4ICH0</accession>
<evidence type="ECO:0000256" key="8">
    <source>
        <dbReference type="PIRNR" id="PIRNR023381"/>
    </source>
</evidence>
<feature type="transmembrane region" description="Helical" evidence="9">
    <location>
        <begin position="197"/>
        <end position="218"/>
    </location>
</feature>
<name>A0A1G4ICH0_TRYEQ</name>
<evidence type="ECO:0000256" key="2">
    <source>
        <dbReference type="ARBA" id="ARBA00022448"/>
    </source>
</evidence>
<keyword evidence="6 8" id="KW-0472">Membrane</keyword>
<evidence type="ECO:0000313" key="10">
    <source>
        <dbReference type="EMBL" id="SCU69899.1"/>
    </source>
</evidence>
<reference evidence="10" key="1">
    <citation type="submission" date="2016-09" db="EMBL/GenBank/DDBJ databases">
        <authorList>
            <person name="Hebert L."/>
            <person name="Moumen B."/>
        </authorList>
    </citation>
    <scope>NUCLEOTIDE SEQUENCE [LARGE SCALE GENOMIC DNA]</scope>
    <source>
        <strain evidence="10">OVI</strain>
    </source>
</reference>
<comment type="subcellular location">
    <subcellularLocation>
        <location evidence="1 8">Membrane</location>
        <topology evidence="1 8">Multi-pass membrane protein</topology>
    </subcellularLocation>
</comment>
<evidence type="ECO:0000256" key="9">
    <source>
        <dbReference type="SAM" id="Phobius"/>
    </source>
</evidence>
<feature type="transmembrane region" description="Helical" evidence="9">
    <location>
        <begin position="51"/>
        <end position="71"/>
    </location>
</feature>
<evidence type="ECO:0000256" key="1">
    <source>
        <dbReference type="ARBA" id="ARBA00004141"/>
    </source>
</evidence>
<dbReference type="AlphaFoldDB" id="A0A1G4ICH0"/>
<feature type="transmembrane region" description="Helical" evidence="9">
    <location>
        <begin position="83"/>
        <end position="100"/>
    </location>
</feature>
<comment type="caution">
    <text evidence="10">The sequence shown here is derived from an EMBL/GenBank/DDBJ whole genome shotgun (WGS) entry which is preliminary data.</text>
</comment>
<evidence type="ECO:0000313" key="11">
    <source>
        <dbReference type="Proteomes" id="UP000195570"/>
    </source>
</evidence>
<dbReference type="InterPro" id="IPR016817">
    <property type="entry name" value="MannP-dilichol_defect-1"/>
</dbReference>
<dbReference type="GO" id="GO:0016020">
    <property type="term" value="C:membrane"/>
    <property type="evidence" value="ECO:0007669"/>
    <property type="project" value="UniProtKB-SubCell"/>
</dbReference>
<keyword evidence="4" id="KW-0677">Repeat</keyword>
<dbReference type="Pfam" id="PF04193">
    <property type="entry name" value="PQ-loop"/>
    <property type="match status" value="2"/>
</dbReference>
<sequence length="239" mass="26677">MQQKYLGRDEVGGVEVFMRQMLATILPYGIVFGSVLLKLPQIVKILRNHSADGISIISLVVELMSCVISSSWGIARSLMFKDYGESTLIMIEMFLLLLIVGCMQRKLLITVLVFIVAVFLLVFMSAGYAPRNIHEGMLRLQIFFALGSRIPQIVINYQNKSTGQLSALTFFLAMSGGISRLLTTFHNIPSDKGRDIMLTQFGVVVFLNFVIVMQCILYKAADRRQVGTTEAKAVVKKNN</sequence>
<dbReference type="GeneID" id="92375408"/>
<dbReference type="PANTHER" id="PTHR12226:SF2">
    <property type="entry name" value="MANNOSE-P-DOLICHOL UTILIZATION DEFECT 1 PROTEIN"/>
    <property type="match status" value="1"/>
</dbReference>
<dbReference type="PIRSF" id="PIRSF023381">
    <property type="entry name" value="MannP-dilichol_defect-1p"/>
    <property type="match status" value="1"/>
</dbReference>